<feature type="transmembrane region" description="Helical" evidence="16">
    <location>
        <begin position="1607"/>
        <end position="1635"/>
    </location>
</feature>
<evidence type="ECO:0000256" key="16">
    <source>
        <dbReference type="RuleBase" id="RU361132"/>
    </source>
</evidence>
<dbReference type="Pfam" id="PF00520">
    <property type="entry name" value="Ion_trans"/>
    <property type="match status" value="4"/>
</dbReference>
<comment type="caution">
    <text evidence="16">Lacks conserved residue(s) required for the propagation of feature annotation.</text>
</comment>
<keyword evidence="10 16" id="KW-0406">Ion transport</keyword>
<comment type="similarity">
    <text evidence="16">Belongs to the sodium channel (TC 1.A.1.10) family.</text>
</comment>
<evidence type="ECO:0000256" key="1">
    <source>
        <dbReference type="ARBA" id="ARBA00004651"/>
    </source>
</evidence>
<keyword evidence="3 16" id="KW-0894">Sodium channel</keyword>
<feature type="compositionally biased region" description="Basic residues" evidence="17">
    <location>
        <begin position="595"/>
        <end position="607"/>
    </location>
</feature>
<evidence type="ECO:0000256" key="9">
    <source>
        <dbReference type="ARBA" id="ARBA00023053"/>
    </source>
</evidence>
<comment type="caution">
    <text evidence="20">The sequence shown here is derived from an EMBL/GenBank/DDBJ whole genome shotgun (WGS) entry which is preliminary data.</text>
</comment>
<feature type="region of interest" description="Disordered" evidence="17">
    <location>
        <begin position="928"/>
        <end position="972"/>
    </location>
</feature>
<dbReference type="FunFam" id="1.10.287.70:FF:000001">
    <property type="entry name" value="Sodium channel protein"/>
    <property type="match status" value="1"/>
</dbReference>
<feature type="transmembrane region" description="Helical" evidence="16">
    <location>
        <begin position="1183"/>
        <end position="1202"/>
    </location>
</feature>
<keyword evidence="13" id="KW-0325">Glycoprotein</keyword>
<comment type="function">
    <text evidence="16">Mediates the voltage-dependent sodium ion permeability of excitable membranes. Assuming opened or closed conformations in response to the voltage difference across the membrane, the protein forms a sodium-selective channel through which Na(+) ions may pass in accordance with their electrochemical gradient.</text>
</comment>
<feature type="region of interest" description="Disordered" evidence="17">
    <location>
        <begin position="517"/>
        <end position="624"/>
    </location>
</feature>
<evidence type="ECO:0000256" key="14">
    <source>
        <dbReference type="ARBA" id="ARBA00023201"/>
    </source>
</evidence>
<evidence type="ECO:0000256" key="6">
    <source>
        <dbReference type="ARBA" id="ARBA00022737"/>
    </source>
</evidence>
<dbReference type="InterPro" id="IPR043203">
    <property type="entry name" value="VGCC_Ca_Na"/>
</dbReference>
<protein>
    <recommendedName>
        <fullName evidence="16">Sodium channel protein</fullName>
    </recommendedName>
</protein>
<evidence type="ECO:0000256" key="2">
    <source>
        <dbReference type="ARBA" id="ARBA00022448"/>
    </source>
</evidence>
<evidence type="ECO:0000256" key="11">
    <source>
        <dbReference type="ARBA" id="ARBA00023136"/>
    </source>
</evidence>
<keyword evidence="5 16" id="KW-0812">Transmembrane</keyword>
<evidence type="ECO:0000256" key="4">
    <source>
        <dbReference type="ARBA" id="ARBA00022475"/>
    </source>
</evidence>
<feature type="region of interest" description="Disordered" evidence="17">
    <location>
        <begin position="443"/>
        <end position="480"/>
    </location>
</feature>
<keyword evidence="21" id="KW-1185">Reference proteome</keyword>
<evidence type="ECO:0000256" key="7">
    <source>
        <dbReference type="ARBA" id="ARBA00022882"/>
    </source>
</evidence>
<feature type="domain" description="Ion transport" evidence="19">
    <location>
        <begin position="1489"/>
        <end position="1740"/>
    </location>
</feature>
<dbReference type="PRINTS" id="PR00170">
    <property type="entry name" value="NACHANNEL"/>
</dbReference>
<accession>A0A8J2RBH7</accession>
<evidence type="ECO:0000313" key="21">
    <source>
        <dbReference type="Proteomes" id="UP000789390"/>
    </source>
</evidence>
<feature type="compositionally biased region" description="Polar residues" evidence="17">
    <location>
        <begin position="2026"/>
        <end position="2039"/>
    </location>
</feature>
<feature type="transmembrane region" description="Helical" evidence="16">
    <location>
        <begin position="763"/>
        <end position="794"/>
    </location>
</feature>
<dbReference type="Proteomes" id="UP000789390">
    <property type="component" value="Unassembled WGS sequence"/>
</dbReference>
<dbReference type="InterPro" id="IPR027359">
    <property type="entry name" value="Volt_channel_dom_sf"/>
</dbReference>
<dbReference type="EMBL" id="CAKKLH010000013">
    <property type="protein sequence ID" value="CAH0099089.1"/>
    <property type="molecule type" value="Genomic_DNA"/>
</dbReference>
<dbReference type="Gene3D" id="1.10.238.10">
    <property type="entry name" value="EF-hand"/>
    <property type="match status" value="1"/>
</dbReference>
<evidence type="ECO:0000256" key="17">
    <source>
        <dbReference type="SAM" id="MobiDB-lite"/>
    </source>
</evidence>
<dbReference type="OrthoDB" id="2984333at2759"/>
<feature type="domain" description="Ion transport" evidence="19">
    <location>
        <begin position="1"/>
        <end position="161"/>
    </location>
</feature>
<evidence type="ECO:0000256" key="8">
    <source>
        <dbReference type="ARBA" id="ARBA00022989"/>
    </source>
</evidence>
<feature type="compositionally biased region" description="Polar residues" evidence="17">
    <location>
        <begin position="517"/>
        <end position="531"/>
    </location>
</feature>
<feature type="compositionally biased region" description="Low complexity" evidence="17">
    <location>
        <begin position="1933"/>
        <end position="1950"/>
    </location>
</feature>
<keyword evidence="14 16" id="KW-0739">Sodium transport</keyword>
<feature type="transmembrane region" description="Helical" evidence="16">
    <location>
        <begin position="1704"/>
        <end position="1730"/>
    </location>
</feature>
<dbReference type="CDD" id="cd13433">
    <property type="entry name" value="Na_channel_gate"/>
    <property type="match status" value="1"/>
</dbReference>
<dbReference type="SUPFAM" id="SSF81324">
    <property type="entry name" value="Voltage-gated potassium channels"/>
    <property type="match status" value="4"/>
</dbReference>
<feature type="domain" description="Ion transport" evidence="19">
    <location>
        <begin position="654"/>
        <end position="882"/>
    </location>
</feature>
<evidence type="ECO:0000256" key="10">
    <source>
        <dbReference type="ARBA" id="ARBA00023065"/>
    </source>
</evidence>
<dbReference type="FunFam" id="1.20.120.350:FF:000019">
    <property type="entry name" value="Sodium channel protein"/>
    <property type="match status" value="1"/>
</dbReference>
<feature type="transmembrane region" description="Helical" evidence="16">
    <location>
        <begin position="1517"/>
        <end position="1538"/>
    </location>
</feature>
<evidence type="ECO:0000259" key="19">
    <source>
        <dbReference type="Pfam" id="PF00520"/>
    </source>
</evidence>
<evidence type="ECO:0000256" key="12">
    <source>
        <dbReference type="ARBA" id="ARBA00023157"/>
    </source>
</evidence>
<dbReference type="Gene3D" id="1.10.287.70">
    <property type="match status" value="4"/>
</dbReference>
<feature type="transmembrane region" description="Helical" evidence="16">
    <location>
        <begin position="722"/>
        <end position="743"/>
    </location>
</feature>
<dbReference type="PANTHER" id="PTHR10037">
    <property type="entry name" value="VOLTAGE-GATED CATION CHANNEL CALCIUM AND SODIUM"/>
    <property type="match status" value="1"/>
</dbReference>
<feature type="compositionally biased region" description="Polar residues" evidence="17">
    <location>
        <begin position="947"/>
        <end position="962"/>
    </location>
</feature>
<feature type="transmembrane region" description="Helical" evidence="16">
    <location>
        <begin position="1405"/>
        <end position="1429"/>
    </location>
</feature>
<feature type="transmembrane region" description="Helical" evidence="16">
    <location>
        <begin position="133"/>
        <end position="156"/>
    </location>
</feature>
<feature type="compositionally biased region" description="Polar residues" evidence="17">
    <location>
        <begin position="459"/>
        <end position="471"/>
    </location>
</feature>
<keyword evidence="7 16" id="KW-0851">Voltage-gated channel</keyword>
<name>A0A8J2RBH7_9CRUS</name>
<evidence type="ECO:0000256" key="15">
    <source>
        <dbReference type="ARBA" id="ARBA00023303"/>
    </source>
</evidence>
<dbReference type="FunFam" id="1.10.287.70:FF:000370">
    <property type="entry name" value="Sodium channel protein 60E"/>
    <property type="match status" value="1"/>
</dbReference>
<feature type="signal peptide" evidence="18">
    <location>
        <begin position="1"/>
        <end position="19"/>
    </location>
</feature>
<keyword evidence="2 16" id="KW-0813">Transport</keyword>
<sequence length="2104" mass="236014">MRQLMEVMMLIVFCLSVLALFALQVFMGELRNKCVRQWDPNTTELDWHTWIREEDNWLREEAGSFRLCGNLTGTWHCPSDHVCLPGLGNNPNFGYTNFDTFPWSMLTTFQLITLDYWENIYNMVLAACGPYTIVFFMIVVFFGAFYLINLMLAVVAMSYDDEAGSNNQEKTKMLTDYREESTFSFDPGKLPLVLLEKGHHADQARQKKARMDARMLANRNHLSGLAGVMDEEEQSPPRQHPHVADLVWALAKSEAAKLEAAKRDASGHKLDAASGDGPPLAISPSVHLSAPASSLPFKEILKVKPLPGPGQERRLLPVVTSVSKDEDNVEMAFSLDIAELSNCPSQQQQLGLDCCYDTTTNAIKDCDSSDPLGGSCVLFQSTHFASSFNTDVGYSSETSRAPSYPSSVVFKRRTYTTNKSISQNYSSLTESIGSQPPCDLATLDGGLIDQHHHSPRSPAANQPASLNSNGSDPRRLSYKRACDPEKRFSLGFDSMTRLSACDSAQDLSLNSAVGVTMDGSSHNVLAPTATTPREDPRRKSKEDRRLHKSRQASDDPSSSTSSVHHYMTEGTETDDRWLKRRQSYQKSSKGNNNHRMNHHPHHHHPHHQQQNQTQQIPDGSNSSGHRSRFIVTLEFCLASLRFVRSLLQRIIQSPWIDFVITISIVLNTAFLAAEHHGMSPDVKHVLDVGNKVFTSVFTTECILKMGAQGTDFFRNGWNVFDFVIVLASLVDLGLEIVNGLSVLRGMRLMRVLRLAQSWTTMRVLLSIILSSLGALANLTFVLAIVVYIFAVIGMQLFGRDYTPENFYPDPVPRWNFKDFFHSFMMIFRILCGEWAEPLWDCMRAERKYGSEICFSIFLPALVMGNFLVLNLFLALLLNSFSCEELKSRKEEINEDSKLVEGLRKIRIIAKATRTLVNLNSFERSESVASKRMQATSRSPSCGALSHNRLTTPNANLNLSPSRARSAGGGPASLACSFDDSASVQLRSVYGSTEHQPHPAPLPRPVWQSDTKLEATTDQPPFVLPHQEQPKDSNNIADQEPTTDASIHEQHHHRGGADNIADWSILIPTVLEVVPPIEAAKLAREDTHSVVLSGQEEMPEDPPDCIPQSIHDKCCCCWENSGCSWLATPLCKRWLAGRTALLQVVKHPAFEWSILILIFGSSITLCFEDIYLEENPYLMSILRWTNMAFAILFALEMIIKWFALGLKYYFSSVWTALDFVIVTVSVISVAVEDSANLSALRSLRTLRALRPLRAISRWQGMKVREFFSSYNICALISGKLYYGAEQIVVNALMFAIPAIFNVLLVCLVFWLVFSILGVQLFGGKFYKCIDDETGERYSPQVIDTKADCLNRNLTWTNSPIHFDHVGHAYLALFQVATFEGWMEIMADAVDVRGVDLQPSYEANLWAYLYFVVFIVCGAFFTLNLFIGVIIDNFNMLKKRYEGGVLEMFLTESQKHYYTAMKKLGRKKPRKMIRRPMNPYLALFYDISMSRRFEIAIFIMIFLNMVVMGVEHYGQPPVFTFILELCNALFTTMFALEAVVKMIGLRHHYFTLPWNLFDLCLVSCSVVGLIMEDVLNEFPISPTLLRVVRVFRLGRVLRLVKAAKGIRKLLFALIVSLPALFNIGALLALITFIYAIIGMALFGHVIHSGAINEMINFETFGRSMLLLFRLMTGAGWNDILNPLLIQPPYCDITYHNLPYGNCGSPILATLYLVSFIVLSSMIVINMYIAVLLENFNQAHHEEELGLGEEDLERFYAKWSRFDPYATQFIAFGELSDFVASLDPPLGISRPNMAALVNLDILIASGDRLHCLDILHALTRRVLGDVEDTEHFRKLQEQMDEKFKKQFPNRRELEIVSSTAKWKQRDTAARVIQRAYQLFLRKRQEEMRGHVQTQTSFSNDSTDSSFAYEPDRVSLRSVLNRMSSLFHTYLGGGGLSRQSSSRRGDTPSPIGSITSGGGQMSRQNSTRHRVGSASHPPKSRPHSTLLDVFVPGSRRSSIWSLGTMVVSAQVHNECPNGQNHQPPPPQTTSYNNRRGSITSPPDSNGGGITLRYSEVFPTQLSSSSSTVNGENGGGAFLTPPLPATPLQQRSDVIVKLTAASLDSDLNM</sequence>
<dbReference type="FunFam" id="1.10.287.70:FF:000089">
    <property type="entry name" value="Sodium channel protein"/>
    <property type="match status" value="1"/>
</dbReference>
<keyword evidence="8 16" id="KW-1133">Transmembrane helix</keyword>
<dbReference type="FunFam" id="1.20.120.350:FF:000053">
    <property type="entry name" value="Sodium channel protein"/>
    <property type="match status" value="1"/>
</dbReference>
<feature type="region of interest" description="Disordered" evidence="17">
    <location>
        <begin position="1929"/>
        <end position="1982"/>
    </location>
</feature>
<evidence type="ECO:0000256" key="13">
    <source>
        <dbReference type="ARBA" id="ARBA00023180"/>
    </source>
</evidence>
<evidence type="ECO:0000256" key="3">
    <source>
        <dbReference type="ARBA" id="ARBA00022461"/>
    </source>
</evidence>
<feature type="compositionally biased region" description="Basic and acidic residues" evidence="17">
    <location>
        <begin position="532"/>
        <end position="545"/>
    </location>
</feature>
<feature type="transmembrane region" description="Helical" evidence="16">
    <location>
        <begin position="852"/>
        <end position="877"/>
    </location>
</feature>
<keyword evidence="12" id="KW-1015">Disulfide bond</keyword>
<proteinExistence type="inferred from homology"/>
<dbReference type="InterPro" id="IPR001696">
    <property type="entry name" value="Na_channel_asu"/>
</dbReference>
<keyword evidence="11 16" id="KW-0472">Membrane</keyword>
<feature type="compositionally biased region" description="Polar residues" evidence="17">
    <location>
        <begin position="1031"/>
        <end position="1044"/>
    </location>
</feature>
<feature type="region of interest" description="Disordered" evidence="17">
    <location>
        <begin position="2010"/>
        <end position="2045"/>
    </location>
</feature>
<evidence type="ECO:0000256" key="18">
    <source>
        <dbReference type="SAM" id="SignalP"/>
    </source>
</evidence>
<keyword evidence="18" id="KW-0732">Signal</keyword>
<feature type="transmembrane region" description="Helical" evidence="16">
    <location>
        <begin position="1493"/>
        <end position="1511"/>
    </location>
</feature>
<organism evidence="20 21">
    <name type="scientific">Daphnia galeata</name>
    <dbReference type="NCBI Taxonomy" id="27404"/>
    <lineage>
        <taxon>Eukaryota</taxon>
        <taxon>Metazoa</taxon>
        <taxon>Ecdysozoa</taxon>
        <taxon>Arthropoda</taxon>
        <taxon>Crustacea</taxon>
        <taxon>Branchiopoda</taxon>
        <taxon>Diplostraca</taxon>
        <taxon>Cladocera</taxon>
        <taxon>Anomopoda</taxon>
        <taxon>Daphniidae</taxon>
        <taxon>Daphnia</taxon>
    </lineage>
</organism>
<evidence type="ECO:0000256" key="5">
    <source>
        <dbReference type="ARBA" id="ARBA00022692"/>
    </source>
</evidence>
<comment type="subcellular location">
    <subcellularLocation>
        <location evidence="1 16">Cell membrane</location>
        <topology evidence="1 16">Multi-pass membrane protein</topology>
    </subcellularLocation>
</comment>
<feature type="chain" id="PRO_5035246085" description="Sodium channel protein" evidence="18">
    <location>
        <begin position="20"/>
        <end position="2104"/>
    </location>
</feature>
<keyword evidence="6" id="KW-0677">Repeat</keyword>
<dbReference type="GO" id="GO:0001518">
    <property type="term" value="C:voltage-gated sodium channel complex"/>
    <property type="evidence" value="ECO:0007669"/>
    <property type="project" value="UniProtKB-UniRule"/>
</dbReference>
<dbReference type="InterPro" id="IPR044564">
    <property type="entry name" value="Na_chnl_inactivation_gate"/>
</dbReference>
<feature type="transmembrane region" description="Helical" evidence="16">
    <location>
        <begin position="1151"/>
        <end position="1171"/>
    </location>
</feature>
<keyword evidence="4" id="KW-1003">Cell membrane</keyword>
<keyword evidence="9 16" id="KW-0915">Sodium</keyword>
<dbReference type="GO" id="GO:0086010">
    <property type="term" value="P:membrane depolarization during action potential"/>
    <property type="evidence" value="ECO:0007669"/>
    <property type="project" value="TreeGrafter"/>
</dbReference>
<dbReference type="PANTHER" id="PTHR10037:SF62">
    <property type="entry name" value="SODIUM CHANNEL PROTEIN 60E"/>
    <property type="match status" value="1"/>
</dbReference>
<dbReference type="Gene3D" id="1.20.120.350">
    <property type="entry name" value="Voltage-gated potassium channels. Chain C"/>
    <property type="match status" value="3"/>
</dbReference>
<dbReference type="InterPro" id="IPR005821">
    <property type="entry name" value="Ion_trans_dom"/>
</dbReference>
<dbReference type="GO" id="GO:0019228">
    <property type="term" value="P:neuronal action potential"/>
    <property type="evidence" value="ECO:0007669"/>
    <property type="project" value="TreeGrafter"/>
</dbReference>
<dbReference type="FunFam" id="1.20.120.350:FF:000039">
    <property type="entry name" value="Sodium channel protein"/>
    <property type="match status" value="1"/>
</dbReference>
<feature type="domain" description="Ion transport" evidence="19">
    <location>
        <begin position="1146"/>
        <end position="1438"/>
    </location>
</feature>
<dbReference type="GO" id="GO:0005248">
    <property type="term" value="F:voltage-gated sodium channel activity"/>
    <property type="evidence" value="ECO:0007669"/>
    <property type="project" value="InterPro"/>
</dbReference>
<feature type="transmembrane region" description="Helical" evidence="16">
    <location>
        <begin position="1208"/>
        <end position="1230"/>
    </location>
</feature>
<dbReference type="FunFam" id="1.10.238.10:FF:000150">
    <property type="entry name" value="Sodium channel protein"/>
    <property type="match status" value="1"/>
</dbReference>
<reference evidence="20" key="1">
    <citation type="submission" date="2021-11" db="EMBL/GenBank/DDBJ databases">
        <authorList>
            <person name="Schell T."/>
        </authorList>
    </citation>
    <scope>NUCLEOTIDE SEQUENCE</scope>
    <source>
        <strain evidence="20">M5</strain>
    </source>
</reference>
<feature type="region of interest" description="Disordered" evidence="17">
    <location>
        <begin position="1019"/>
        <end position="1053"/>
    </location>
</feature>
<keyword evidence="15 16" id="KW-0407">Ion channel</keyword>
<gene>
    <name evidence="20" type="ORF">DGAL_LOCUS1198</name>
</gene>
<evidence type="ECO:0000313" key="20">
    <source>
        <dbReference type="EMBL" id="CAH0099089.1"/>
    </source>
</evidence>
<feature type="transmembrane region" description="Helical" evidence="16">
    <location>
        <begin position="1286"/>
        <end position="1312"/>
    </location>
</feature>